<dbReference type="InterPro" id="IPR029068">
    <property type="entry name" value="Glyas_Bleomycin-R_OHBP_Dase"/>
</dbReference>
<dbReference type="Gene3D" id="3.10.180.10">
    <property type="entry name" value="2,3-Dihydroxybiphenyl 1,2-Dioxygenase, domain 1"/>
    <property type="match status" value="2"/>
</dbReference>
<feature type="domain" description="VOC" evidence="1">
    <location>
        <begin position="22"/>
        <end position="129"/>
    </location>
</feature>
<sequence length="323" mass="35515">MSPAAVPANTTSRRAGVMAVHSVDRVVFSVPEIAAAEKFYTAFGLEVKRSGQQVDLYTHGHPHCWMSVFANGQAKALQYIRFGIYAEDIDAFRQKIEALGIACEPHPLSSGDGLWLRSPDGVAMQFIVADKVSPSAKTPSAPARPEARREAMAPARSRSAKVFPRWLSHVLLFTPDVSRMLAFCEEVLGLRLSDRSGDLVAFMHTPHGSDHHLLAFVKSDGAGLHHTSWDVGSLDEVGEGSEQLRIAGFTEGWGVGRHVLGSNYFYYARDPWGSFAEYSFDIDFVSPAKDWVSGDYAPEDSFYLWGPAVPEWFVVNTEHTAPA</sequence>
<dbReference type="Proteomes" id="UP001596270">
    <property type="component" value="Unassembled WGS sequence"/>
</dbReference>
<evidence type="ECO:0000313" key="2">
    <source>
        <dbReference type="EMBL" id="MFC6279819.1"/>
    </source>
</evidence>
<proteinExistence type="predicted"/>
<name>A0ABW1TQL5_9BURK</name>
<organism evidence="2 3">
    <name type="scientific">Polaromonas aquatica</name>
    <dbReference type="NCBI Taxonomy" id="332657"/>
    <lineage>
        <taxon>Bacteria</taxon>
        <taxon>Pseudomonadati</taxon>
        <taxon>Pseudomonadota</taxon>
        <taxon>Betaproteobacteria</taxon>
        <taxon>Burkholderiales</taxon>
        <taxon>Comamonadaceae</taxon>
        <taxon>Polaromonas</taxon>
    </lineage>
</organism>
<dbReference type="EMBL" id="JBHSRS010000002">
    <property type="protein sequence ID" value="MFC6279819.1"/>
    <property type="molecule type" value="Genomic_DNA"/>
</dbReference>
<comment type="caution">
    <text evidence="2">The sequence shown here is derived from an EMBL/GenBank/DDBJ whole genome shotgun (WGS) entry which is preliminary data.</text>
</comment>
<accession>A0ABW1TQL5</accession>
<feature type="domain" description="VOC" evidence="1">
    <location>
        <begin position="166"/>
        <end position="281"/>
    </location>
</feature>
<gene>
    <name evidence="2" type="ORF">ACFQND_01015</name>
</gene>
<dbReference type="RefSeq" id="WP_371435434.1">
    <property type="nucleotide sequence ID" value="NZ_JBHSRS010000002.1"/>
</dbReference>
<evidence type="ECO:0000259" key="1">
    <source>
        <dbReference type="PROSITE" id="PS51819"/>
    </source>
</evidence>
<protein>
    <submittedName>
        <fullName evidence="2">VOC family protein</fullName>
    </submittedName>
</protein>
<dbReference type="Pfam" id="PF00903">
    <property type="entry name" value="Glyoxalase"/>
    <property type="match status" value="1"/>
</dbReference>
<dbReference type="InterPro" id="IPR004360">
    <property type="entry name" value="Glyas_Fos-R_dOase_dom"/>
</dbReference>
<dbReference type="PROSITE" id="PS51819">
    <property type="entry name" value="VOC"/>
    <property type="match status" value="2"/>
</dbReference>
<reference evidence="3" key="1">
    <citation type="journal article" date="2019" name="Int. J. Syst. Evol. Microbiol.">
        <title>The Global Catalogue of Microorganisms (GCM) 10K type strain sequencing project: providing services to taxonomists for standard genome sequencing and annotation.</title>
        <authorList>
            <consortium name="The Broad Institute Genomics Platform"/>
            <consortium name="The Broad Institute Genome Sequencing Center for Infectious Disease"/>
            <person name="Wu L."/>
            <person name="Ma J."/>
        </authorList>
    </citation>
    <scope>NUCLEOTIDE SEQUENCE [LARGE SCALE GENOMIC DNA]</scope>
    <source>
        <strain evidence="3">CCUG 39402</strain>
    </source>
</reference>
<dbReference type="SUPFAM" id="SSF54593">
    <property type="entry name" value="Glyoxalase/Bleomycin resistance protein/Dihydroxybiphenyl dioxygenase"/>
    <property type="match status" value="1"/>
</dbReference>
<evidence type="ECO:0000313" key="3">
    <source>
        <dbReference type="Proteomes" id="UP001596270"/>
    </source>
</evidence>
<keyword evidence="3" id="KW-1185">Reference proteome</keyword>
<dbReference type="InterPro" id="IPR037523">
    <property type="entry name" value="VOC_core"/>
</dbReference>